<sequence>MFTVLSFAASANEDVAKQSTEKSQYEKLSKDIENYLKLEDGKLKIDTNKMEIDGYSETIIQSVEKQYQEFNISINSDQVSSKSIGSAAVKKAAQWLKSNWSKVYAKIPTSVKAYFSFDVVSKYIDAYVKYSDTINEYLANIVNACLPSSLEWMTPGIVATIELLLPF</sequence>
<dbReference type="RefSeq" id="WP_015756369.1">
    <property type="nucleotide sequence ID" value="NC_013216.1"/>
</dbReference>
<dbReference type="Proteomes" id="UP000002217">
    <property type="component" value="Chromosome"/>
</dbReference>
<evidence type="ECO:0000313" key="1">
    <source>
        <dbReference type="EMBL" id="ACV61651.1"/>
    </source>
</evidence>
<reference evidence="1 2" key="1">
    <citation type="journal article" date="2009" name="Stand. Genomic Sci.">
        <title>Complete genome sequence of Desulfotomaculum acetoxidans type strain (5575).</title>
        <authorList>
            <person name="Spring S."/>
            <person name="Lapidus A."/>
            <person name="Schroder M."/>
            <person name="Gleim D."/>
            <person name="Sims D."/>
            <person name="Meincke L."/>
            <person name="Glavina Del Rio T."/>
            <person name="Tice H."/>
            <person name="Copeland A."/>
            <person name="Cheng J.F."/>
            <person name="Lucas S."/>
            <person name="Chen F."/>
            <person name="Nolan M."/>
            <person name="Bruce D."/>
            <person name="Goodwin L."/>
            <person name="Pitluck S."/>
            <person name="Ivanova N."/>
            <person name="Mavromatis K."/>
            <person name="Mikhailova N."/>
            <person name="Pati A."/>
            <person name="Chen A."/>
            <person name="Palaniappan K."/>
            <person name="Land M."/>
            <person name="Hauser L."/>
            <person name="Chang Y.J."/>
            <person name="Jeffries C.D."/>
            <person name="Chain P."/>
            <person name="Saunders E."/>
            <person name="Brettin T."/>
            <person name="Detter J.C."/>
            <person name="Goker M."/>
            <person name="Bristow J."/>
            <person name="Eisen J.A."/>
            <person name="Markowitz V."/>
            <person name="Hugenholtz P."/>
            <person name="Kyrpides N.C."/>
            <person name="Klenk H.P."/>
            <person name="Han C."/>
        </authorList>
    </citation>
    <scope>NUCLEOTIDE SEQUENCE [LARGE SCALE GENOMIC DNA]</scope>
    <source>
        <strain evidence="2">ATCC 49208 / DSM 771 / VKM B-1644</strain>
    </source>
</reference>
<evidence type="ECO:0000313" key="2">
    <source>
        <dbReference type="Proteomes" id="UP000002217"/>
    </source>
</evidence>
<dbReference type="HOGENOM" id="CLU_1591842_0_0_9"/>
<protein>
    <submittedName>
        <fullName evidence="1">Uncharacterized protein</fullName>
    </submittedName>
</protein>
<keyword evidence="2" id="KW-1185">Reference proteome</keyword>
<dbReference type="OrthoDB" id="1932691at2"/>
<proteinExistence type="predicted"/>
<accession>C8W1K6</accession>
<name>C8W1K6_DESAS</name>
<dbReference type="EMBL" id="CP001720">
    <property type="protein sequence ID" value="ACV61651.1"/>
    <property type="molecule type" value="Genomic_DNA"/>
</dbReference>
<dbReference type="AlphaFoldDB" id="C8W1K6"/>
<gene>
    <name evidence="1" type="ordered locus">Dtox_0738</name>
</gene>
<dbReference type="KEGG" id="dae:Dtox_0738"/>
<organism evidence="1 2">
    <name type="scientific">Desulfofarcimen acetoxidans (strain ATCC 49208 / DSM 771 / KCTC 5769 / VKM B-1644 / 5575)</name>
    <name type="common">Desulfotomaculum acetoxidans</name>
    <dbReference type="NCBI Taxonomy" id="485916"/>
    <lineage>
        <taxon>Bacteria</taxon>
        <taxon>Bacillati</taxon>
        <taxon>Bacillota</taxon>
        <taxon>Clostridia</taxon>
        <taxon>Eubacteriales</taxon>
        <taxon>Peptococcaceae</taxon>
        <taxon>Desulfofarcimen</taxon>
    </lineage>
</organism>